<reference evidence="5" key="1">
    <citation type="journal article" date="2019" name="Int. J. Syst. Evol. Microbiol.">
        <title>The Global Catalogue of Microorganisms (GCM) 10K type strain sequencing project: providing services to taxonomists for standard genome sequencing and annotation.</title>
        <authorList>
            <consortium name="The Broad Institute Genomics Platform"/>
            <consortium name="The Broad Institute Genome Sequencing Center for Infectious Disease"/>
            <person name="Wu L."/>
            <person name="Ma J."/>
        </authorList>
    </citation>
    <scope>NUCLEOTIDE SEQUENCE [LARGE SCALE GENOMIC DNA]</scope>
    <source>
        <strain evidence="5">KCTC 33576</strain>
    </source>
</reference>
<evidence type="ECO:0000259" key="3">
    <source>
        <dbReference type="Pfam" id="PF01926"/>
    </source>
</evidence>
<dbReference type="Proteomes" id="UP001597391">
    <property type="component" value="Unassembled WGS sequence"/>
</dbReference>
<dbReference type="InterPro" id="IPR006073">
    <property type="entry name" value="GTP-bd"/>
</dbReference>
<dbReference type="SUPFAM" id="SSF52540">
    <property type="entry name" value="P-loop containing nucleoside triphosphate hydrolases"/>
    <property type="match status" value="1"/>
</dbReference>
<dbReference type="EMBL" id="JBHUOP010000004">
    <property type="protein sequence ID" value="MFD2841057.1"/>
    <property type="molecule type" value="Genomic_DNA"/>
</dbReference>
<dbReference type="InterPro" id="IPR005662">
    <property type="entry name" value="GTPase_Era-like"/>
</dbReference>
<accession>A0ABW5XG14</accession>
<dbReference type="PANTHER" id="PTHR42698">
    <property type="entry name" value="GTPASE ERA"/>
    <property type="match status" value="1"/>
</dbReference>
<evidence type="ECO:0000256" key="2">
    <source>
        <dbReference type="SAM" id="Phobius"/>
    </source>
</evidence>
<keyword evidence="5" id="KW-1185">Reference proteome</keyword>
<feature type="transmembrane region" description="Helical" evidence="2">
    <location>
        <begin position="474"/>
        <end position="495"/>
    </location>
</feature>
<keyword evidence="2" id="KW-0812">Transmembrane</keyword>
<keyword evidence="2" id="KW-1133">Transmembrane helix</keyword>
<proteinExistence type="predicted"/>
<feature type="transmembrane region" description="Helical" evidence="2">
    <location>
        <begin position="515"/>
        <end position="537"/>
    </location>
</feature>
<evidence type="ECO:0000256" key="1">
    <source>
        <dbReference type="SAM" id="MobiDB-lite"/>
    </source>
</evidence>
<feature type="domain" description="G" evidence="3">
    <location>
        <begin position="64"/>
        <end position="208"/>
    </location>
</feature>
<evidence type="ECO:0000313" key="4">
    <source>
        <dbReference type="EMBL" id="MFD2841057.1"/>
    </source>
</evidence>
<comment type="caution">
    <text evidence="4">The sequence shown here is derived from an EMBL/GenBank/DDBJ whole genome shotgun (WGS) entry which is preliminary data.</text>
</comment>
<evidence type="ECO:0000313" key="5">
    <source>
        <dbReference type="Proteomes" id="UP001597391"/>
    </source>
</evidence>
<protein>
    <submittedName>
        <fullName evidence="4">GTPase</fullName>
    </submittedName>
</protein>
<dbReference type="RefSeq" id="WP_377466981.1">
    <property type="nucleotide sequence ID" value="NZ_JBHUOP010000004.1"/>
</dbReference>
<dbReference type="Gene3D" id="3.40.50.300">
    <property type="entry name" value="P-loop containing nucleotide triphosphate hydrolases"/>
    <property type="match status" value="1"/>
</dbReference>
<dbReference type="PANTHER" id="PTHR42698:SF1">
    <property type="entry name" value="GTPASE ERA, MITOCHONDRIAL"/>
    <property type="match status" value="1"/>
</dbReference>
<keyword evidence="2" id="KW-0472">Membrane</keyword>
<dbReference type="Pfam" id="PF01926">
    <property type="entry name" value="MMR_HSR1"/>
    <property type="match status" value="1"/>
</dbReference>
<dbReference type="InterPro" id="IPR027417">
    <property type="entry name" value="P-loop_NTPase"/>
</dbReference>
<feature type="region of interest" description="Disordered" evidence="1">
    <location>
        <begin position="370"/>
        <end position="390"/>
    </location>
</feature>
<name>A0ABW5XG14_9MICO</name>
<sequence>MSVRTYENRETKRRNADVKMRVEALHEALDTGRNWLRTETVTRCEKQLAIARGRLRQSLDHTVIVLAGSTGAGKTSIINALAGQELGLASPKRPTTSQALAAVWDSSEEGRVQAGQLLDWLGVGQRHYLAQNVPGKRRKGQLRAGLIVVDLPDFDSVVAEHRVRADHLTQRADLIVWVTDPQKYADAIFHQEYLTRFREHSDMLVVLNQADRLDAQAKNQCLADIKRLLAKDGVMGATVLALSTKTGEGISELQALLEIAATRRAAQANSLIAELRACGQVIADECGHMATQENTEISQAHLVDSLADAAGVPEIADAAYQSALRRSHIATGWPLTAWIARLRRDPLRRFGVAGRIWRAVGSGNARLTESHAAGSLGTTGHSSAPREMGESELRVARTSRVVTDPALSAGASLAVREYVEAATSGGPQDWVLGVKQRLADVDLSDALDAAVAHAPSVAFTRPAWWTIVTWLHRLLLLVFVAGAAWLTFLAIAAYLRIEVPNEPQWMGFPIPTLMTFAGLLLGVLLGLVCRLFSVLYARKTARRVRDGLIEEIDSVARSHIVKPVKHERDLREACVLAALVASR</sequence>
<organism evidence="4 5">
    <name type="scientific">Populibacterium corticicola</name>
    <dbReference type="NCBI Taxonomy" id="1812826"/>
    <lineage>
        <taxon>Bacteria</taxon>
        <taxon>Bacillati</taxon>
        <taxon>Actinomycetota</taxon>
        <taxon>Actinomycetes</taxon>
        <taxon>Micrococcales</taxon>
        <taxon>Jonesiaceae</taxon>
        <taxon>Populibacterium</taxon>
    </lineage>
</organism>
<gene>
    <name evidence="4" type="ORF">ACFSYH_10835</name>
</gene>